<evidence type="ECO:0000313" key="7">
    <source>
        <dbReference type="Proteomes" id="UP000733379"/>
    </source>
</evidence>
<comment type="similarity">
    <text evidence="1">Belongs to the cutinase family.</text>
</comment>
<dbReference type="Proteomes" id="UP000733379">
    <property type="component" value="Unassembled WGS sequence"/>
</dbReference>
<organism evidence="6 7">
    <name type="scientific">Nocardia albiluteola</name>
    <dbReference type="NCBI Taxonomy" id="2842303"/>
    <lineage>
        <taxon>Bacteria</taxon>
        <taxon>Bacillati</taxon>
        <taxon>Actinomycetota</taxon>
        <taxon>Actinomycetes</taxon>
        <taxon>Mycobacteriales</taxon>
        <taxon>Nocardiaceae</taxon>
        <taxon>Nocardia</taxon>
    </lineage>
</organism>
<evidence type="ECO:0000256" key="1">
    <source>
        <dbReference type="ARBA" id="ARBA00007534"/>
    </source>
</evidence>
<dbReference type="InterPro" id="IPR029058">
    <property type="entry name" value="AB_hydrolase_fold"/>
</dbReference>
<dbReference type="RefSeq" id="WP_215915056.1">
    <property type="nucleotide sequence ID" value="NZ_JAHKNI010000001.1"/>
</dbReference>
<proteinExistence type="inferred from homology"/>
<evidence type="ECO:0000313" key="6">
    <source>
        <dbReference type="EMBL" id="MBU3060146.1"/>
    </source>
</evidence>
<name>A0ABS6ASC5_9NOCA</name>
<comment type="caution">
    <text evidence="6">The sequence shown here is derived from an EMBL/GenBank/DDBJ whole genome shotgun (WGS) entry which is preliminary data.</text>
</comment>
<dbReference type="PANTHER" id="PTHR33630">
    <property type="entry name" value="CUTINASE RV1984C-RELATED-RELATED"/>
    <property type="match status" value="1"/>
</dbReference>
<dbReference type="EMBL" id="JAHKNI010000001">
    <property type="protein sequence ID" value="MBU3060146.1"/>
    <property type="molecule type" value="Genomic_DNA"/>
</dbReference>
<keyword evidence="2" id="KW-0719">Serine esterase</keyword>
<feature type="chain" id="PRO_5046268693" evidence="5">
    <location>
        <begin position="32"/>
        <end position="304"/>
    </location>
</feature>
<evidence type="ECO:0000256" key="3">
    <source>
        <dbReference type="ARBA" id="ARBA00022801"/>
    </source>
</evidence>
<evidence type="ECO:0000256" key="2">
    <source>
        <dbReference type="ARBA" id="ARBA00022487"/>
    </source>
</evidence>
<evidence type="ECO:0000256" key="4">
    <source>
        <dbReference type="ARBA" id="ARBA00023157"/>
    </source>
</evidence>
<dbReference type="PANTHER" id="PTHR33630:SF9">
    <property type="entry name" value="CUTINASE 4"/>
    <property type="match status" value="1"/>
</dbReference>
<keyword evidence="4" id="KW-1015">Disulfide bond</keyword>
<feature type="signal peptide" evidence="5">
    <location>
        <begin position="1"/>
        <end position="31"/>
    </location>
</feature>
<dbReference type="Pfam" id="PF01083">
    <property type="entry name" value="Cutinase"/>
    <property type="match status" value="1"/>
</dbReference>
<sequence>MRLRRVVAAAAAVALTAGLSGVMFGSGSAAADPGCPSLYVVAIPGTWETGPDKHEGMHNPGMLAGVTGNLPSNTRVDYVSYPATAFPWEGDVYGKSKRIAAQNASGMIKAMAARCGATKIAIVGYSQGADAAGDVAAQIGTGLGVVSPTRVSGVGLISDPERSPTDIQVGPLAGGAGAEGPRPGGFGFLTPVVRTICDPQDLYCSTNSDDFVTRFAGFLAGASDPNPVNMWRYQLEAGSIVGDLMSHGGIGTLQSQLSDNANKQRAKQLEKFYGSGAHTSYGNYHVGGGATATSWMHGWLAGMA</sequence>
<dbReference type="InterPro" id="IPR000675">
    <property type="entry name" value="Cutinase/axe"/>
</dbReference>
<keyword evidence="5" id="KW-0732">Signal</keyword>
<dbReference type="Gene3D" id="3.40.50.1820">
    <property type="entry name" value="alpha/beta hydrolase"/>
    <property type="match status" value="1"/>
</dbReference>
<keyword evidence="3" id="KW-0378">Hydrolase</keyword>
<dbReference type="SMART" id="SM01110">
    <property type="entry name" value="Cutinase"/>
    <property type="match status" value="1"/>
</dbReference>
<gene>
    <name evidence="6" type="ORF">KO481_01210</name>
</gene>
<dbReference type="SUPFAM" id="SSF53474">
    <property type="entry name" value="alpha/beta-Hydrolases"/>
    <property type="match status" value="1"/>
</dbReference>
<accession>A0ABS6ASC5</accession>
<protein>
    <submittedName>
        <fullName evidence="6">Cutinase family protein</fullName>
    </submittedName>
</protein>
<reference evidence="6 7" key="1">
    <citation type="submission" date="2021-06" db="EMBL/GenBank/DDBJ databases">
        <title>Actinomycetes sequencing.</title>
        <authorList>
            <person name="Shan Q."/>
        </authorList>
    </citation>
    <scope>NUCLEOTIDE SEQUENCE [LARGE SCALE GENOMIC DNA]</scope>
    <source>
        <strain evidence="6 7">NEAU-G5</strain>
    </source>
</reference>
<keyword evidence="7" id="KW-1185">Reference proteome</keyword>
<evidence type="ECO:0000256" key="5">
    <source>
        <dbReference type="SAM" id="SignalP"/>
    </source>
</evidence>